<feature type="signal peptide" evidence="2">
    <location>
        <begin position="1"/>
        <end position="25"/>
    </location>
</feature>
<dbReference type="AlphaFoldDB" id="A0A2T0V3J7"/>
<gene>
    <name evidence="3" type="ORF">B0H98_10459</name>
</gene>
<evidence type="ECO:0000256" key="1">
    <source>
        <dbReference type="SAM" id="MobiDB-lite"/>
    </source>
</evidence>
<dbReference type="RefSeq" id="WP_106374596.1">
    <property type="nucleotide sequence ID" value="NZ_PVTK01000004.1"/>
</dbReference>
<evidence type="ECO:0000313" key="4">
    <source>
        <dbReference type="Proteomes" id="UP000237647"/>
    </source>
</evidence>
<accession>A0A2T0V3J7</accession>
<organism evidence="3 4">
    <name type="scientific">Vreelandella songnenensis</name>
    <dbReference type="NCBI Taxonomy" id="1176243"/>
    <lineage>
        <taxon>Bacteria</taxon>
        <taxon>Pseudomonadati</taxon>
        <taxon>Pseudomonadota</taxon>
        <taxon>Gammaproteobacteria</taxon>
        <taxon>Oceanospirillales</taxon>
        <taxon>Halomonadaceae</taxon>
        <taxon>Vreelandella</taxon>
    </lineage>
</organism>
<feature type="compositionally biased region" description="Gly residues" evidence="1">
    <location>
        <begin position="109"/>
        <end position="119"/>
    </location>
</feature>
<dbReference type="Proteomes" id="UP000237647">
    <property type="component" value="Unassembled WGS sequence"/>
</dbReference>
<protein>
    <submittedName>
        <fullName evidence="3">Uncharacterized protein</fullName>
    </submittedName>
</protein>
<reference evidence="3 4" key="1">
    <citation type="submission" date="2018-03" db="EMBL/GenBank/DDBJ databases">
        <title>Genomic Encyclopedia of Type Strains, Phase III (KMG-III): the genomes of soil and plant-associated and newly described type strains.</title>
        <authorList>
            <person name="Whitman W."/>
        </authorList>
    </citation>
    <scope>NUCLEOTIDE SEQUENCE [LARGE SCALE GENOMIC DNA]</scope>
    <source>
        <strain evidence="3 4">CGMCC 1.12152</strain>
    </source>
</reference>
<feature type="chain" id="PRO_5015785535" evidence="2">
    <location>
        <begin position="26"/>
        <end position="119"/>
    </location>
</feature>
<comment type="caution">
    <text evidence="3">The sequence shown here is derived from an EMBL/GenBank/DDBJ whole genome shotgun (WGS) entry which is preliminary data.</text>
</comment>
<sequence length="119" mass="13021">MLIDKPFPNTLIAALVLGFSLYAHAHEEQEMDNIHIKMEGTPGAVFSAHWRITQDGETIEHIEERGRVPAEYTFTGSALEGTVRSLGDHQRLEVDIQKGGNRSRSSTQGAGGVLTLGIH</sequence>
<dbReference type="EMBL" id="PVTK01000004">
    <property type="protein sequence ID" value="PRY64755.1"/>
    <property type="molecule type" value="Genomic_DNA"/>
</dbReference>
<keyword evidence="4" id="KW-1185">Reference proteome</keyword>
<evidence type="ECO:0000313" key="3">
    <source>
        <dbReference type="EMBL" id="PRY64755.1"/>
    </source>
</evidence>
<keyword evidence="2" id="KW-0732">Signal</keyword>
<dbReference type="OrthoDB" id="6169321at2"/>
<feature type="region of interest" description="Disordered" evidence="1">
    <location>
        <begin position="98"/>
        <end position="119"/>
    </location>
</feature>
<proteinExistence type="predicted"/>
<evidence type="ECO:0000256" key="2">
    <source>
        <dbReference type="SAM" id="SignalP"/>
    </source>
</evidence>
<name>A0A2T0V3J7_9GAMM</name>